<gene>
    <name evidence="2" type="ORF">SNEC2469_LOCUS25099</name>
</gene>
<dbReference type="EMBL" id="CAJNJA010049054">
    <property type="protein sequence ID" value="CAE7835452.1"/>
    <property type="molecule type" value="Genomic_DNA"/>
</dbReference>
<reference evidence="2" key="1">
    <citation type="submission" date="2021-02" db="EMBL/GenBank/DDBJ databases">
        <authorList>
            <person name="Dougan E. K."/>
            <person name="Rhodes N."/>
            <person name="Thang M."/>
            <person name="Chan C."/>
        </authorList>
    </citation>
    <scope>NUCLEOTIDE SEQUENCE</scope>
</reference>
<evidence type="ECO:0000313" key="2">
    <source>
        <dbReference type="EMBL" id="CAE7835452.1"/>
    </source>
</evidence>
<dbReference type="OrthoDB" id="436485at2759"/>
<proteinExistence type="predicted"/>
<dbReference type="InterPro" id="IPR000595">
    <property type="entry name" value="cNMP-bd_dom"/>
</dbReference>
<name>A0A812ZRN0_9DINO</name>
<dbReference type="SUPFAM" id="SSF51206">
    <property type="entry name" value="cAMP-binding domain-like"/>
    <property type="match status" value="1"/>
</dbReference>
<dbReference type="PROSITE" id="PS50042">
    <property type="entry name" value="CNMP_BINDING_3"/>
    <property type="match status" value="1"/>
</dbReference>
<dbReference type="InterPro" id="IPR018490">
    <property type="entry name" value="cNMP-bd_dom_sf"/>
</dbReference>
<feature type="domain" description="Cyclic nucleotide-binding" evidence="1">
    <location>
        <begin position="1"/>
        <end position="63"/>
    </location>
</feature>
<feature type="non-terminal residue" evidence="2">
    <location>
        <position position="1"/>
    </location>
</feature>
<keyword evidence="3" id="KW-1185">Reference proteome</keyword>
<comment type="caution">
    <text evidence="2">The sequence shown here is derived from an EMBL/GenBank/DDBJ whole genome shotgun (WGS) entry which is preliminary data.</text>
</comment>
<protein>
    <recommendedName>
        <fullName evidence="1">Cyclic nucleotide-binding domain-containing protein</fullName>
    </recommendedName>
</protein>
<evidence type="ECO:0000259" key="1">
    <source>
        <dbReference type="PROSITE" id="PS50042"/>
    </source>
</evidence>
<dbReference type="Gene3D" id="2.60.120.10">
    <property type="entry name" value="Jelly Rolls"/>
    <property type="match status" value="1"/>
</dbReference>
<dbReference type="InterPro" id="IPR014710">
    <property type="entry name" value="RmlC-like_jellyroll"/>
</dbReference>
<dbReference type="Proteomes" id="UP000601435">
    <property type="component" value="Unassembled WGS sequence"/>
</dbReference>
<sequence>KFEGLVLVRRGSVSMQINGVEVRRLATGQVVGEEMLMNVSGKWRYSLVCLSLCDIVILHRKPFLASVKSLKSPSSSEEGQECQHLLSLLEGQWKE</sequence>
<dbReference type="AlphaFoldDB" id="A0A812ZRN0"/>
<accession>A0A812ZRN0</accession>
<organism evidence="2 3">
    <name type="scientific">Symbiodinium necroappetens</name>
    <dbReference type="NCBI Taxonomy" id="1628268"/>
    <lineage>
        <taxon>Eukaryota</taxon>
        <taxon>Sar</taxon>
        <taxon>Alveolata</taxon>
        <taxon>Dinophyceae</taxon>
        <taxon>Suessiales</taxon>
        <taxon>Symbiodiniaceae</taxon>
        <taxon>Symbiodinium</taxon>
    </lineage>
</organism>
<feature type="non-terminal residue" evidence="2">
    <location>
        <position position="95"/>
    </location>
</feature>
<evidence type="ECO:0000313" key="3">
    <source>
        <dbReference type="Proteomes" id="UP000601435"/>
    </source>
</evidence>